<proteinExistence type="predicted"/>
<evidence type="ECO:0000313" key="2">
    <source>
        <dbReference type="Proteomes" id="UP000324832"/>
    </source>
</evidence>
<protein>
    <submittedName>
        <fullName evidence="1">Uncharacterized protein</fullName>
    </submittedName>
</protein>
<accession>A0A5E4QII9</accession>
<organism evidence="1 2">
    <name type="scientific">Leptidea sinapis</name>
    <dbReference type="NCBI Taxonomy" id="189913"/>
    <lineage>
        <taxon>Eukaryota</taxon>
        <taxon>Metazoa</taxon>
        <taxon>Ecdysozoa</taxon>
        <taxon>Arthropoda</taxon>
        <taxon>Hexapoda</taxon>
        <taxon>Insecta</taxon>
        <taxon>Pterygota</taxon>
        <taxon>Neoptera</taxon>
        <taxon>Endopterygota</taxon>
        <taxon>Lepidoptera</taxon>
        <taxon>Glossata</taxon>
        <taxon>Ditrysia</taxon>
        <taxon>Papilionoidea</taxon>
        <taxon>Pieridae</taxon>
        <taxon>Dismorphiinae</taxon>
        <taxon>Leptidea</taxon>
    </lineage>
</organism>
<dbReference type="EMBL" id="FZQP02003333">
    <property type="protein sequence ID" value="VVC97945.1"/>
    <property type="molecule type" value="Genomic_DNA"/>
</dbReference>
<name>A0A5E4QII9_9NEOP</name>
<dbReference type="Proteomes" id="UP000324832">
    <property type="component" value="Unassembled WGS sequence"/>
</dbReference>
<keyword evidence="2" id="KW-1185">Reference proteome</keyword>
<reference evidence="1 2" key="1">
    <citation type="submission" date="2017-07" db="EMBL/GenBank/DDBJ databases">
        <authorList>
            <person name="Talla V."/>
            <person name="Backstrom N."/>
        </authorList>
    </citation>
    <scope>NUCLEOTIDE SEQUENCE [LARGE SCALE GENOMIC DNA]</scope>
</reference>
<evidence type="ECO:0000313" key="1">
    <source>
        <dbReference type="EMBL" id="VVC97945.1"/>
    </source>
</evidence>
<gene>
    <name evidence="1" type="ORF">LSINAPIS_LOCUS9119</name>
</gene>
<sequence>MIGLDIILRRN</sequence>